<dbReference type="CDD" id="cd11613">
    <property type="entry name" value="SAF_AH_GD"/>
    <property type="match status" value="1"/>
</dbReference>
<keyword evidence="4" id="KW-1185">Reference proteome</keyword>
<dbReference type="PANTHER" id="PTHR30536:SF5">
    <property type="entry name" value="ALTRONATE DEHYDRATASE"/>
    <property type="match status" value="1"/>
</dbReference>
<dbReference type="RefSeq" id="WP_267654345.1">
    <property type="nucleotide sequence ID" value="NZ_JAOVZR010000001.1"/>
</dbReference>
<accession>A0ABT3ZAJ4</accession>
<dbReference type="InterPro" id="IPR013974">
    <property type="entry name" value="SAF"/>
</dbReference>
<dbReference type="InterPro" id="IPR052172">
    <property type="entry name" value="UxaA_altronate/galactarate_dh"/>
</dbReference>
<evidence type="ECO:0000259" key="2">
    <source>
        <dbReference type="SMART" id="SM00858"/>
    </source>
</evidence>
<organism evidence="3 4">
    <name type="scientific">Hoeflea algicola</name>
    <dbReference type="NCBI Taxonomy" id="2983763"/>
    <lineage>
        <taxon>Bacteria</taxon>
        <taxon>Pseudomonadati</taxon>
        <taxon>Pseudomonadota</taxon>
        <taxon>Alphaproteobacteria</taxon>
        <taxon>Hyphomicrobiales</taxon>
        <taxon>Rhizobiaceae</taxon>
        <taxon>Hoeflea</taxon>
    </lineage>
</organism>
<dbReference type="PANTHER" id="PTHR30536">
    <property type="entry name" value="ALTRONATE/GALACTARATE DEHYDRATASE"/>
    <property type="match status" value="1"/>
</dbReference>
<proteinExistence type="predicted"/>
<sequence>MKKTAIQIKEIDHVATATAELLPSETVLVTGIGNGMPLQVEERIPRGHKIALRDIAANEQICKYGEVIGVALAAIKAGHWVHVHNCRGAKGRRFDANPNENGGGYDEV</sequence>
<name>A0ABT3ZAJ4_9HYPH</name>
<dbReference type="GO" id="GO:0016787">
    <property type="term" value="F:hydrolase activity"/>
    <property type="evidence" value="ECO:0007669"/>
    <property type="project" value="UniProtKB-KW"/>
</dbReference>
<dbReference type="Gene3D" id="2.30.130.110">
    <property type="match status" value="1"/>
</dbReference>
<evidence type="ECO:0000313" key="3">
    <source>
        <dbReference type="EMBL" id="MCY0148812.1"/>
    </source>
</evidence>
<dbReference type="InterPro" id="IPR044144">
    <property type="entry name" value="SAF_UxaA/GarD"/>
</dbReference>
<keyword evidence="3" id="KW-0378">Hydrolase</keyword>
<keyword evidence="1" id="KW-0456">Lyase</keyword>
<reference evidence="3" key="1">
    <citation type="submission" date="2022-10" db="EMBL/GenBank/DDBJ databases">
        <title>Hoeflea sp. G2-23, isolated from marine algae.</title>
        <authorList>
            <person name="Kristyanto S."/>
            <person name="Kim J.M."/>
            <person name="Jeon C.O."/>
        </authorList>
    </citation>
    <scope>NUCLEOTIDE SEQUENCE</scope>
    <source>
        <strain evidence="3">G2-23</strain>
    </source>
</reference>
<protein>
    <submittedName>
        <fullName evidence="3">UxaA family hydrolase</fullName>
    </submittedName>
</protein>
<comment type="caution">
    <text evidence="3">The sequence shown here is derived from an EMBL/GenBank/DDBJ whole genome shotgun (WGS) entry which is preliminary data.</text>
</comment>
<dbReference type="EMBL" id="JAOVZR010000001">
    <property type="protein sequence ID" value="MCY0148812.1"/>
    <property type="molecule type" value="Genomic_DNA"/>
</dbReference>
<evidence type="ECO:0000313" key="4">
    <source>
        <dbReference type="Proteomes" id="UP001073227"/>
    </source>
</evidence>
<dbReference type="Pfam" id="PF08666">
    <property type="entry name" value="SAF"/>
    <property type="match status" value="1"/>
</dbReference>
<dbReference type="SMART" id="SM00858">
    <property type="entry name" value="SAF"/>
    <property type="match status" value="1"/>
</dbReference>
<feature type="domain" description="SAF" evidence="2">
    <location>
        <begin position="12"/>
        <end position="87"/>
    </location>
</feature>
<evidence type="ECO:0000256" key="1">
    <source>
        <dbReference type="ARBA" id="ARBA00023239"/>
    </source>
</evidence>
<gene>
    <name evidence="3" type="ORF">OEG84_14165</name>
</gene>
<dbReference type="Proteomes" id="UP001073227">
    <property type="component" value="Unassembled WGS sequence"/>
</dbReference>